<dbReference type="AlphaFoldDB" id="A0A2P6PP47"/>
<organism evidence="1 2">
    <name type="scientific">Rosa chinensis</name>
    <name type="common">China rose</name>
    <dbReference type="NCBI Taxonomy" id="74649"/>
    <lineage>
        <taxon>Eukaryota</taxon>
        <taxon>Viridiplantae</taxon>
        <taxon>Streptophyta</taxon>
        <taxon>Embryophyta</taxon>
        <taxon>Tracheophyta</taxon>
        <taxon>Spermatophyta</taxon>
        <taxon>Magnoliopsida</taxon>
        <taxon>eudicotyledons</taxon>
        <taxon>Gunneridae</taxon>
        <taxon>Pentapetalae</taxon>
        <taxon>rosids</taxon>
        <taxon>fabids</taxon>
        <taxon>Rosales</taxon>
        <taxon>Rosaceae</taxon>
        <taxon>Rosoideae</taxon>
        <taxon>Rosoideae incertae sedis</taxon>
        <taxon>Rosa</taxon>
    </lineage>
</organism>
<proteinExistence type="predicted"/>
<reference evidence="1 2" key="1">
    <citation type="journal article" date="2018" name="Nat. Genet.">
        <title>The Rosa genome provides new insights in the design of modern roses.</title>
        <authorList>
            <person name="Bendahmane M."/>
        </authorList>
    </citation>
    <scope>NUCLEOTIDE SEQUENCE [LARGE SCALE GENOMIC DNA]</scope>
    <source>
        <strain evidence="2">cv. Old Blush</strain>
    </source>
</reference>
<sequence length="43" mass="4985">MNLILNSSPSFQISTQSEYLILTQILQVSILQSERMDKLFEQP</sequence>
<name>A0A2P6PP47_ROSCH</name>
<gene>
    <name evidence="1" type="ORF">RchiOBHm_Chr6g0264201</name>
</gene>
<dbReference type="Gramene" id="PRQ23694">
    <property type="protein sequence ID" value="PRQ23694"/>
    <property type="gene ID" value="RchiOBHm_Chr6g0264201"/>
</dbReference>
<evidence type="ECO:0000313" key="1">
    <source>
        <dbReference type="EMBL" id="PRQ23694.1"/>
    </source>
</evidence>
<dbReference type="Proteomes" id="UP000238479">
    <property type="component" value="Chromosome 6"/>
</dbReference>
<keyword evidence="2" id="KW-1185">Reference proteome</keyword>
<accession>A0A2P6PP47</accession>
<evidence type="ECO:0000313" key="2">
    <source>
        <dbReference type="Proteomes" id="UP000238479"/>
    </source>
</evidence>
<dbReference type="EMBL" id="PDCK01000044">
    <property type="protein sequence ID" value="PRQ23694.1"/>
    <property type="molecule type" value="Genomic_DNA"/>
</dbReference>
<protein>
    <submittedName>
        <fullName evidence="1">Uncharacterized protein</fullName>
    </submittedName>
</protein>
<comment type="caution">
    <text evidence="1">The sequence shown here is derived from an EMBL/GenBank/DDBJ whole genome shotgun (WGS) entry which is preliminary data.</text>
</comment>